<dbReference type="InterPro" id="IPR029044">
    <property type="entry name" value="Nucleotide-diphossugar_trans"/>
</dbReference>
<dbReference type="Pfam" id="PF00535">
    <property type="entry name" value="Glycos_transf_2"/>
    <property type="match status" value="1"/>
</dbReference>
<reference evidence="2 3" key="1">
    <citation type="journal article" date="2016" name="Nat. Commun.">
        <title>Thousands of microbial genomes shed light on interconnected biogeochemical processes in an aquifer system.</title>
        <authorList>
            <person name="Anantharaman K."/>
            <person name="Brown C.T."/>
            <person name="Hug L.A."/>
            <person name="Sharon I."/>
            <person name="Castelle C.J."/>
            <person name="Probst A.J."/>
            <person name="Thomas B.C."/>
            <person name="Singh A."/>
            <person name="Wilkins M.J."/>
            <person name="Karaoz U."/>
            <person name="Brodie E.L."/>
            <person name="Williams K.H."/>
            <person name="Hubbard S.S."/>
            <person name="Banfield J.F."/>
        </authorList>
    </citation>
    <scope>NUCLEOTIDE SEQUENCE [LARGE SCALE GENOMIC DNA]</scope>
</reference>
<evidence type="ECO:0000313" key="3">
    <source>
        <dbReference type="Proteomes" id="UP000177208"/>
    </source>
</evidence>
<comment type="caution">
    <text evidence="2">The sequence shown here is derived from an EMBL/GenBank/DDBJ whole genome shotgun (WGS) entry which is preliminary data.</text>
</comment>
<gene>
    <name evidence="2" type="ORF">A2774_02670</name>
</gene>
<accession>A0A1F7GAI2</accession>
<dbReference type="Proteomes" id="UP000177208">
    <property type="component" value="Unassembled WGS sequence"/>
</dbReference>
<feature type="domain" description="Glycosyltransferase 2-like" evidence="1">
    <location>
        <begin position="14"/>
        <end position="121"/>
    </location>
</feature>
<sequence>MKKYLKINQQFFYILIRSFDSFKYFDKCIDSVLAQSYKNYKILFVDDASKYNKNQTDFIKNKLEGHTVVFNKERKYSLYNAYHMINKYANEDGAVVFNLDGDDCLMDNDVLAYVNLVYQKTGCFLTYGECVHWNGKELSKPAHLIKQYTNIPYPKDVVKSNSYRNYPFLPLHPRTWKVWLFKKIKRSDFLRPDGSWLQFAEDQAMFYPMLEIAKGKYAVMSKPLYVYNIATKNSDNKQNLIRLLKDELIIRRKTMLKSD</sequence>
<dbReference type="SUPFAM" id="SSF53448">
    <property type="entry name" value="Nucleotide-diphospho-sugar transferases"/>
    <property type="match status" value="1"/>
</dbReference>
<proteinExistence type="predicted"/>
<name>A0A1F7GAI2_9BACT</name>
<organism evidence="2 3">
    <name type="scientific">Candidatus Roizmanbacteria bacterium RIFCSPHIGHO2_01_FULL_39_12c</name>
    <dbReference type="NCBI Taxonomy" id="1802031"/>
    <lineage>
        <taxon>Bacteria</taxon>
        <taxon>Candidatus Roizmaniibacteriota</taxon>
    </lineage>
</organism>
<protein>
    <recommendedName>
        <fullName evidence="1">Glycosyltransferase 2-like domain-containing protein</fullName>
    </recommendedName>
</protein>
<evidence type="ECO:0000259" key="1">
    <source>
        <dbReference type="Pfam" id="PF00535"/>
    </source>
</evidence>
<dbReference type="Gene3D" id="3.90.550.10">
    <property type="entry name" value="Spore Coat Polysaccharide Biosynthesis Protein SpsA, Chain A"/>
    <property type="match status" value="1"/>
</dbReference>
<dbReference type="EMBL" id="MFZG01000029">
    <property type="protein sequence ID" value="OGK15911.1"/>
    <property type="molecule type" value="Genomic_DNA"/>
</dbReference>
<dbReference type="CDD" id="cd00761">
    <property type="entry name" value="Glyco_tranf_GTA_type"/>
    <property type="match status" value="1"/>
</dbReference>
<dbReference type="InterPro" id="IPR001173">
    <property type="entry name" value="Glyco_trans_2-like"/>
</dbReference>
<evidence type="ECO:0000313" key="2">
    <source>
        <dbReference type="EMBL" id="OGK15911.1"/>
    </source>
</evidence>
<dbReference type="AlphaFoldDB" id="A0A1F7GAI2"/>